<dbReference type="Proteomes" id="UP001165960">
    <property type="component" value="Unassembled WGS sequence"/>
</dbReference>
<evidence type="ECO:0000313" key="1">
    <source>
        <dbReference type="EMBL" id="KAJ9063721.1"/>
    </source>
</evidence>
<gene>
    <name evidence="1" type="primary">DDI1_108</name>
    <name evidence="1" type="ORF">DSO57_1038013</name>
</gene>
<proteinExistence type="predicted"/>
<name>A0ACC2SMY1_9FUNG</name>
<organism evidence="1 2">
    <name type="scientific">Entomophthora muscae</name>
    <dbReference type="NCBI Taxonomy" id="34485"/>
    <lineage>
        <taxon>Eukaryota</taxon>
        <taxon>Fungi</taxon>
        <taxon>Fungi incertae sedis</taxon>
        <taxon>Zoopagomycota</taxon>
        <taxon>Entomophthoromycotina</taxon>
        <taxon>Entomophthoromycetes</taxon>
        <taxon>Entomophthorales</taxon>
        <taxon>Entomophthoraceae</taxon>
        <taxon>Entomophthora</taxon>
    </lineage>
</organism>
<protein>
    <submittedName>
        <fullName evidence="1">DNA damage-inducible protein 1</fullName>
    </submittedName>
</protein>
<comment type="caution">
    <text evidence="1">The sequence shown here is derived from an EMBL/GenBank/DDBJ whole genome shotgun (WGS) entry which is preliminary data.</text>
</comment>
<reference evidence="1" key="1">
    <citation type="submission" date="2022-04" db="EMBL/GenBank/DDBJ databases">
        <title>Genome of the entomopathogenic fungus Entomophthora muscae.</title>
        <authorList>
            <person name="Elya C."/>
            <person name="Lovett B.R."/>
            <person name="Lee E."/>
            <person name="Macias A.M."/>
            <person name="Hajek A.E."/>
            <person name="De Bivort B.L."/>
            <person name="Kasson M.T."/>
            <person name="De Fine Licht H.H."/>
            <person name="Stajich J.E."/>
        </authorList>
    </citation>
    <scope>NUCLEOTIDE SEQUENCE</scope>
    <source>
        <strain evidence="1">Berkeley</strain>
    </source>
</reference>
<sequence length="329" mass="36248">MVQTRSKVQASQEATKEVSKPYACQLLDNTPDTEPQRSGDATPLRGINVAIPMETMKDHHPKLCDSIVEFISTANNLDIHLVNNISSSYSECTYTDIFMNKLKVQAIINTQAPINIVSSKLVRQIGLAPDIDHKKSYGTAGLDCTIAQGVYSALPLHFGSLEVSAPAIVLSNENYNILIGTLFMQQYGVKTDLKNDVLKILGQAILLYYNQTNPEMGSQTTPYVNLAYCNSVVSVKYCKLGRQVKHLPTQVEEYKGLPLHANSSYTIQGWRSGANGYQIRFTNPSRALQGNRNPRNCSRLEPLVAPGIVLPNHGPVKVLLANLNHSPVR</sequence>
<keyword evidence="2" id="KW-1185">Reference proteome</keyword>
<accession>A0ACC2SMY1</accession>
<evidence type="ECO:0000313" key="2">
    <source>
        <dbReference type="Proteomes" id="UP001165960"/>
    </source>
</evidence>
<dbReference type="EMBL" id="QTSX02004703">
    <property type="protein sequence ID" value="KAJ9063721.1"/>
    <property type="molecule type" value="Genomic_DNA"/>
</dbReference>